<evidence type="ECO:0000256" key="2">
    <source>
        <dbReference type="ARBA" id="ARBA00022801"/>
    </source>
</evidence>
<keyword evidence="6" id="KW-1185">Reference proteome</keyword>
<dbReference type="Gene3D" id="3.75.10.10">
    <property type="entry name" value="L-arginine/glycine Amidinotransferase, Chain A"/>
    <property type="match status" value="1"/>
</dbReference>
<evidence type="ECO:0000313" key="6">
    <source>
        <dbReference type="Proteomes" id="UP000631694"/>
    </source>
</evidence>
<dbReference type="PANTHER" id="PTHR12737:SF9">
    <property type="entry name" value="DIMETHYLARGININASE"/>
    <property type="match status" value="1"/>
</dbReference>
<dbReference type="GO" id="GO:0000052">
    <property type="term" value="P:citrulline metabolic process"/>
    <property type="evidence" value="ECO:0007669"/>
    <property type="project" value="TreeGrafter"/>
</dbReference>
<comment type="caution">
    <text evidence="5">The sequence shown here is derived from an EMBL/GenBank/DDBJ whole genome shotgun (WGS) entry which is preliminary data.</text>
</comment>
<feature type="binding site" evidence="4">
    <location>
        <begin position="70"/>
        <end position="71"/>
    </location>
    <ligand>
        <name>substrate</name>
    </ligand>
</feature>
<name>A0A931MXL7_9HYPH</name>
<dbReference type="Proteomes" id="UP000631694">
    <property type="component" value="Unassembled WGS sequence"/>
</dbReference>
<evidence type="ECO:0000313" key="5">
    <source>
        <dbReference type="EMBL" id="MBH0239288.1"/>
    </source>
</evidence>
<dbReference type="GO" id="GO:0045429">
    <property type="term" value="P:positive regulation of nitric oxide biosynthetic process"/>
    <property type="evidence" value="ECO:0007669"/>
    <property type="project" value="TreeGrafter"/>
</dbReference>
<dbReference type="RefSeq" id="WP_197312377.1">
    <property type="nucleotide sequence ID" value="NZ_JADZLT010000054.1"/>
</dbReference>
<accession>A0A931MXL7</accession>
<comment type="similarity">
    <text evidence="1">Belongs to the DDAH family.</text>
</comment>
<proteinExistence type="inferred from homology"/>
<protein>
    <submittedName>
        <fullName evidence="5">Dimethylarginine dimethylaminohydrolase</fullName>
    </submittedName>
</protein>
<feature type="binding site" evidence="4">
    <location>
        <position position="23"/>
    </location>
    <ligand>
        <name>substrate</name>
    </ligand>
</feature>
<dbReference type="GO" id="GO:0016597">
    <property type="term" value="F:amino acid binding"/>
    <property type="evidence" value="ECO:0007669"/>
    <property type="project" value="TreeGrafter"/>
</dbReference>
<gene>
    <name evidence="5" type="ORF">I5731_15805</name>
</gene>
<feature type="active site" description="Proton donor" evidence="3">
    <location>
        <position position="167"/>
    </location>
</feature>
<feature type="binding site" evidence="4">
    <location>
        <position position="65"/>
    </location>
    <ligand>
        <name>substrate</name>
    </ligand>
</feature>
<keyword evidence="2" id="KW-0378">Hydrolase</keyword>
<dbReference type="AlphaFoldDB" id="A0A931MXL7"/>
<feature type="binding site" evidence="4">
    <location>
        <position position="248"/>
    </location>
    <ligand>
        <name>substrate</name>
    </ligand>
</feature>
<dbReference type="PANTHER" id="PTHR12737">
    <property type="entry name" value="DIMETHYLARGININE DIMETHYLAMINOHYDROLASE"/>
    <property type="match status" value="1"/>
</dbReference>
<feature type="binding site" evidence="4">
    <location>
        <position position="136"/>
    </location>
    <ligand>
        <name>substrate</name>
    </ligand>
</feature>
<reference evidence="5" key="1">
    <citation type="submission" date="2020-12" db="EMBL/GenBank/DDBJ databases">
        <title>Methylobrevis albus sp. nov., isolated from fresh water lack sediment.</title>
        <authorList>
            <person name="Zou Q."/>
        </authorList>
    </citation>
    <scope>NUCLEOTIDE SEQUENCE</scope>
    <source>
        <strain evidence="5">L22</strain>
    </source>
</reference>
<sequence length="263" mass="27577">MVAVYAFNRAIVRRPARSAVLGLRSVDRGVPDVDALGEEHAAYIAALETLGVTVEVLPPLEEFPDSVFVEDPALVFSEGAILLRPGAPSRIGETAEIAPALRAAFGDVLDLPAPGFADGGDVLVMPEAVLIGLSARTDATGAADLVGRLERLGRRGRVVTPPAGVLHLKTGCSLLDDETMLATPVMAAAGLFPGFRIVETAPGEEAAANALRVNDAVLLGAGFPRTAERLTDLDFTVVTVKIDEVMKLDAGLSCMSLRWWAEA</sequence>
<feature type="active site" description="Nucleophile" evidence="3">
    <location>
        <position position="254"/>
    </location>
</feature>
<evidence type="ECO:0000256" key="4">
    <source>
        <dbReference type="PIRSR" id="PIRSR633199-2"/>
    </source>
</evidence>
<evidence type="ECO:0000256" key="3">
    <source>
        <dbReference type="PIRSR" id="PIRSR633199-1"/>
    </source>
</evidence>
<dbReference type="SUPFAM" id="SSF55909">
    <property type="entry name" value="Pentein"/>
    <property type="match status" value="1"/>
</dbReference>
<dbReference type="GO" id="GO:0016403">
    <property type="term" value="F:dimethylargininase activity"/>
    <property type="evidence" value="ECO:0007669"/>
    <property type="project" value="TreeGrafter"/>
</dbReference>
<dbReference type="InterPro" id="IPR033199">
    <property type="entry name" value="DDAH-like"/>
</dbReference>
<feature type="binding site" evidence="4">
    <location>
        <position position="90"/>
    </location>
    <ligand>
        <name>substrate</name>
    </ligand>
</feature>
<dbReference type="GO" id="GO:0006525">
    <property type="term" value="P:arginine metabolic process"/>
    <property type="evidence" value="ECO:0007669"/>
    <property type="project" value="TreeGrafter"/>
</dbReference>
<dbReference type="EMBL" id="JADZLT010000054">
    <property type="protein sequence ID" value="MBH0239288.1"/>
    <property type="molecule type" value="Genomic_DNA"/>
</dbReference>
<evidence type="ECO:0000256" key="1">
    <source>
        <dbReference type="ARBA" id="ARBA00008532"/>
    </source>
</evidence>
<organism evidence="5 6">
    <name type="scientific">Methylobrevis albus</name>
    <dbReference type="NCBI Taxonomy" id="2793297"/>
    <lineage>
        <taxon>Bacteria</taxon>
        <taxon>Pseudomonadati</taxon>
        <taxon>Pseudomonadota</taxon>
        <taxon>Alphaproteobacteria</taxon>
        <taxon>Hyphomicrobiales</taxon>
        <taxon>Pleomorphomonadaceae</taxon>
        <taxon>Methylobrevis</taxon>
    </lineage>
</organism>
<dbReference type="Pfam" id="PF02274">
    <property type="entry name" value="ADI"/>
    <property type="match status" value="1"/>
</dbReference>